<dbReference type="AlphaFoldDB" id="A0A0C2H2G5"/>
<dbReference type="OrthoDB" id="10450878at2759"/>
<dbReference type="EMBL" id="KN726502">
    <property type="protein sequence ID" value="KIH67975.1"/>
    <property type="molecule type" value="Genomic_DNA"/>
</dbReference>
<feature type="region of interest" description="Disordered" evidence="1">
    <location>
        <begin position="68"/>
        <end position="88"/>
    </location>
</feature>
<evidence type="ECO:0000313" key="2">
    <source>
        <dbReference type="EMBL" id="KIH67975.1"/>
    </source>
</evidence>
<organism evidence="2 3">
    <name type="scientific">Ancylostoma duodenale</name>
    <dbReference type="NCBI Taxonomy" id="51022"/>
    <lineage>
        <taxon>Eukaryota</taxon>
        <taxon>Metazoa</taxon>
        <taxon>Ecdysozoa</taxon>
        <taxon>Nematoda</taxon>
        <taxon>Chromadorea</taxon>
        <taxon>Rhabditida</taxon>
        <taxon>Rhabditina</taxon>
        <taxon>Rhabditomorpha</taxon>
        <taxon>Strongyloidea</taxon>
        <taxon>Ancylostomatidae</taxon>
        <taxon>Ancylostomatinae</taxon>
        <taxon>Ancylostoma</taxon>
    </lineage>
</organism>
<sequence length="117" mass="13217">MPHTLPAPSPQPLLQSLPLGRYPRSQASWTRFGGGSPEASSFSSLDRYTDAAELNYYHGKHWVIRLGEEHSSPKKVTPESQTRSKLSSSSFRLCPLKIRLVEFLLNRCRQGQYDLSV</sequence>
<reference evidence="2 3" key="1">
    <citation type="submission" date="2013-12" db="EMBL/GenBank/DDBJ databases">
        <title>Draft genome of the parsitic nematode Ancylostoma duodenale.</title>
        <authorList>
            <person name="Mitreva M."/>
        </authorList>
    </citation>
    <scope>NUCLEOTIDE SEQUENCE [LARGE SCALE GENOMIC DNA]</scope>
    <source>
        <strain evidence="2 3">Zhejiang</strain>
    </source>
</reference>
<proteinExistence type="predicted"/>
<dbReference type="Proteomes" id="UP000054047">
    <property type="component" value="Unassembled WGS sequence"/>
</dbReference>
<evidence type="ECO:0000256" key="1">
    <source>
        <dbReference type="SAM" id="MobiDB-lite"/>
    </source>
</evidence>
<accession>A0A0C2H2G5</accession>
<protein>
    <submittedName>
        <fullName evidence="2">Uncharacterized protein</fullName>
    </submittedName>
</protein>
<name>A0A0C2H2G5_9BILA</name>
<gene>
    <name evidence="2" type="ORF">ANCDUO_01694</name>
</gene>
<evidence type="ECO:0000313" key="3">
    <source>
        <dbReference type="Proteomes" id="UP000054047"/>
    </source>
</evidence>
<feature type="compositionally biased region" description="Polar residues" evidence="1">
    <location>
        <begin position="78"/>
        <end position="88"/>
    </location>
</feature>
<keyword evidence="3" id="KW-1185">Reference proteome</keyword>